<name>A0ABQ4KDH6_9BACI</name>
<sequence length="77" mass="8499">MVFGPMVVNLLAFKVNAMDRNSSLNFAPSQRIDNFQAVKQNYGLGEENGDFSIMNVPLSVVNDMDVNDTNSQKSSII</sequence>
<protein>
    <submittedName>
        <fullName evidence="1">Uncharacterized protein</fullName>
    </submittedName>
</protein>
<reference evidence="1 2" key="1">
    <citation type="submission" date="2021-03" db="EMBL/GenBank/DDBJ databases">
        <title>Antimicrobial resistance genes in bacteria isolated from Japanese honey, and their potential for conferring macrolide and lincosamide resistance in the American foulbrood pathogen Paenibacillus larvae.</title>
        <authorList>
            <person name="Okamoto M."/>
            <person name="Kumagai M."/>
            <person name="Kanamori H."/>
            <person name="Takamatsu D."/>
        </authorList>
    </citation>
    <scope>NUCLEOTIDE SEQUENCE [LARGE SCALE GENOMIC DNA]</scope>
    <source>
        <strain evidence="1 2">J8TS2</strain>
    </source>
</reference>
<keyword evidence="2" id="KW-1185">Reference proteome</keyword>
<accession>A0ABQ4KDH6</accession>
<gene>
    <name evidence="1" type="primary">yocN</name>
    <name evidence="1" type="ORF">J8TS2_03370</name>
</gene>
<proteinExistence type="predicted"/>
<evidence type="ECO:0000313" key="2">
    <source>
        <dbReference type="Proteomes" id="UP000679950"/>
    </source>
</evidence>
<dbReference type="Proteomes" id="UP000679950">
    <property type="component" value="Unassembled WGS sequence"/>
</dbReference>
<dbReference type="RefSeq" id="WP_191967512.1">
    <property type="nucleotide sequence ID" value="NZ_BORB01000002.1"/>
</dbReference>
<organism evidence="1 2">
    <name type="scientific">Lederbergia ruris</name>
    <dbReference type="NCBI Taxonomy" id="217495"/>
    <lineage>
        <taxon>Bacteria</taxon>
        <taxon>Bacillati</taxon>
        <taxon>Bacillota</taxon>
        <taxon>Bacilli</taxon>
        <taxon>Bacillales</taxon>
        <taxon>Bacillaceae</taxon>
        <taxon>Lederbergia</taxon>
    </lineage>
</organism>
<dbReference type="EMBL" id="BORB01000002">
    <property type="protein sequence ID" value="GIN56018.1"/>
    <property type="molecule type" value="Genomic_DNA"/>
</dbReference>
<evidence type="ECO:0000313" key="1">
    <source>
        <dbReference type="EMBL" id="GIN56018.1"/>
    </source>
</evidence>
<comment type="caution">
    <text evidence="1">The sequence shown here is derived from an EMBL/GenBank/DDBJ whole genome shotgun (WGS) entry which is preliminary data.</text>
</comment>